<name>A0A645I6I5_9ZZZZ</name>
<accession>A0A645I6I5</accession>
<sequence length="50" mass="5721">MRDHIQRVSVHQRNVPVFDLAMKRLAGTLDSVLVSVVSLVYCEGERLILR</sequence>
<protein>
    <submittedName>
        <fullName evidence="1">Uncharacterized protein</fullName>
    </submittedName>
</protein>
<reference evidence="1" key="1">
    <citation type="submission" date="2019-08" db="EMBL/GenBank/DDBJ databases">
        <authorList>
            <person name="Kucharzyk K."/>
            <person name="Murdoch R.W."/>
            <person name="Higgins S."/>
            <person name="Loffler F."/>
        </authorList>
    </citation>
    <scope>NUCLEOTIDE SEQUENCE</scope>
</reference>
<comment type="caution">
    <text evidence="1">The sequence shown here is derived from an EMBL/GenBank/DDBJ whole genome shotgun (WGS) entry which is preliminary data.</text>
</comment>
<dbReference type="AlphaFoldDB" id="A0A645I6I5"/>
<organism evidence="1">
    <name type="scientific">bioreactor metagenome</name>
    <dbReference type="NCBI Taxonomy" id="1076179"/>
    <lineage>
        <taxon>unclassified sequences</taxon>
        <taxon>metagenomes</taxon>
        <taxon>ecological metagenomes</taxon>
    </lineage>
</organism>
<dbReference type="EMBL" id="VSSQ01107233">
    <property type="protein sequence ID" value="MPN46506.1"/>
    <property type="molecule type" value="Genomic_DNA"/>
</dbReference>
<evidence type="ECO:0000313" key="1">
    <source>
        <dbReference type="EMBL" id="MPN46506.1"/>
    </source>
</evidence>
<proteinExistence type="predicted"/>
<gene>
    <name evidence="1" type="ORF">SDC9_194092</name>
</gene>